<dbReference type="Proteomes" id="UP001195903">
    <property type="component" value="Unassembled WGS sequence"/>
</dbReference>
<keyword evidence="3" id="KW-1185">Reference proteome</keyword>
<dbReference type="NCBIfam" id="TIGR03660">
    <property type="entry name" value="T1SS_rpt_143"/>
    <property type="match status" value="1"/>
</dbReference>
<evidence type="ECO:0000313" key="2">
    <source>
        <dbReference type="EMBL" id="MBT1446428.1"/>
    </source>
</evidence>
<dbReference type="Gene3D" id="2.60.40.10">
    <property type="entry name" value="Immunoglobulins"/>
    <property type="match status" value="19"/>
</dbReference>
<sequence length="4680" mass="487031">MTKLPHADIIFFVQIGSSVWAVTRQGEWLKLDNPEAIPAAALDELGLVYLNADALEYSINGRPFVTLNDTAMALPDDAVAALKALPPMAPSPDGSDNSLAAVPGQPAQDQSADPDQQGINFGFSPYRQQHEKIVPRSGFDTEADAPNAATATEERQTDANPLLPLVLGIQIEDGGDNYLNQAEIDTVSISGDATNGRDGDTLLLEIIDSAGNRLTFTVIILNERWSIEGLDLSSLAEGPLTATISAPDYPGQVENASDDTIKDTLASIDIAVDSHGDGVLSGAESPLTDISGKVSNVQNGQKVVVTVTDSAGNSLQFETVVNGNQWQINDADLSSLADGELTFSASTTDIAGNPAITDTVVIKDTSAVITIEVGTGKDDTLNWLESHITDIFGTVTGIEDGQTVKVQVTDINGKVIELEALVTDGVWRIDNADLTGLADGPLQFSASSVDLAGNPANSAAVVQKDTFAKLSIDVAAGADDVLSGAESAATRLFGSAQGIEDGSLIRVTVINAKGEVLSFTTVLINGAWSIDNADLSSINDGHLLFIATALDEAGNPALGYTVNQKDSTAQITVVVDGGDDGVINDAESHGTDISGTVSGVEDGQTVTVTVTDKNGNQLTFTAVVSGGEYLINDADLSSLADGELVFSAGVSDVAGNSAIAVTTSPKDTTALLAIDVAAGADEVINGEESKLTDIFGKVTGVEDGQTVTVTVTDKDGKQLTFTAIVSGGEYLVDNADLSSLADGELKFDATVTDVAGNTASASTENLKDTLASISIDVLTGEDEYIDRAEQTAVDITGTVSNIEDGQTVTVTITDKLGNSLTFTTTVVGGEWQLDDVDLSSLANGELTFDASAQDLAGNPADASAVHEKDTSARIFVWIADNDHVINAAEQTNVTVRGVVLNVENGQTITVTLSDGMGKTLTLTTVVNGNLWAIPNLDLTGFADGMLYVTADVSDVSGNPAHAENSIPVDLYATITIDVAAGEDDVINGDESKVTDIFGTVTDIEDGQTVTVTVTDKDGKQLTFTAIVSGGEYLVDNADLSSLADGELKFDAAVTDVAGNTASASTENLKDTLASITIDVLTGEDEYIDRAEQTAVDITGTVSNIEDGQTVTVTITDKLGKSLTFTTTVVGGEWQLDDVDLSSLANGDLTFDASAQDLAGNPADASTVHEKDTSARIFVWVADNDHVINAAEQTNVTVRGVVLNVENGQTITVTLSDGMGKTLTLTTVVSGNLWSIPNLDLTGFADGMLYVTADVSDVSGNPAHAENSIPVDLYATITIDVAAGSDDVINGDESKVTDIFGTVTDIEDGQTVTITVTDKDGKQLTFTAIVSGGQYLVDNADLSSLADGELKFDAAVTDVAANTASASTENLKDTGAAITIDVAAGADDVINAEESKLTDIFGTVAGVEDGQTVTVTVTDKDGKQLTFTAIVSGGEYLVDNADLSSLADGELKFDATVTDVAGNTASASTENLKDTLASISIDVLTGDDEYIDRAEQTAVDITGTVSNIEDGQTVTVTITDKLGKSLTFTTTVVGGEWQLDDVDLSSLANGELSFDASAEDLAGNPADASAVHEKDTSARIFVWVADNNHVINAAEQSSVTVRGVVLNVENGQTITVTLSDGMGKTLTLTTVVNGNLWAIPNLDLTGFADGMLYVTADVSDVAGNPAHSENSIPVDLYATITIDVAAGEDDVINGEESKITDIFGTVTDIEDGQTVTVTVTDKDGKQLSFTAVVSGGQYLVDNADLSSLADGELKFDATASDIAGNSASAATSNQKDTGAAITIDVIAGADDVINAEESKVTDIFGTTAGVEDGQTVTVTVTDKDGKQLTFTTTATGNAWFIDNADLSSLADGELKFDATVTDISGNTANASTSNLKDSLASITVVIVDGGDELIGSSEAGSISLSGTTSNIEPGRTVTLVLTDSAGHSFTTTATVSADGSYSVSGIDLVALGFVDGQVKVDATVSDAAGNNASASDTSVLDTQISIDIDTGDGYGGSQLIFGMEDSLKGTTTGVEAGQTVTLSISDGKETRTFTTLIQADGSWQFDGLDVAGMDKRAAWMVDVTVSDKSGNSASDALPTLYQPADITVYEAGLILNDSISSDVTFSIPDATLSISAAQPLLSSITSMGQTLVLSVASDGMSLTASRSGDGAAVFTASLSGNVLTVTLLQPLDQISRAATLFIQLEALQNDADGTSETVFTYAMLNVVDAPELTLPDVYETEELVDVSGSVFANDFSLEGLTLIAIEVEGTRYNVQPGTPLVVSTSYGELTIDSKGVWHLKTAGDLDNRVDQLLDFRYYAVDADGSKSSSSAYIRINDGNNAVIGEYRDTLVEPKADSNLLESRDFIIVAGSDALVADSMVFNAQTPFELNALGITSNGNALSYSLSADGKQITASAGGEVVFVLTLAATSAGRDLSAKVTLDLRSPLDHLTSELISLKLKVNATDSDGTAATQGKIIIDIQDGNNPAISNISRLSFDENNLLGSPIVKQGTMDITVGSDELSSLTFGDLRAMPVLTAGLEPIVYQLSADGTVLTAHTGDPANPVFVVQLNSSFNTAADTTGHPYQITLLRAFDQPGGLLSIPINLTDKDGDTTKAQINFSVADGAPAVAANIALEVSELPSDSGFNRDSGSIDITATRDPVVDVSFAVSAGAATDKDGNPLTQNGQAINWVLKDGGAVLEGRTSSGALVLTVSLPKDINISAGENARVNVDVKLLGPIDQLSGDGSTNQLQLPIRFVDSDGSEALSQISLAIHDGLAPSIDTPMVMDLNEQDIPKDAPITITGNIEISQGSDSITALQLAEGFSFDGYSSGGLAISLSTSADADGWYIATRSDGDEVFRLKLDASGAVTFQQTLPMDHPIAGSADVMNLNFQVQAVDADNDRSAAQTITVALTDAIPLPKDKVWNFFETDDSSQLRLFNINQTGRDTGTLQKIIYKGVEYHAGDTIELFTDTGERYGTLTVNKTGLATLVPELFTYASVLYTEDLVFTIEDKDGDTDTAVLTLNAKDSDGKVVILDPVFHEDTEGRLDIFAYPGDKDENETISAIKIDAASLAGGSLFIDGIQIFPTGGTYLFAGGALLVDPLTGTANIRGNLTYLPADDLSDATDSINIKITVTIDRNGSLSDTVTEVPISVVSVADAPEWDSSAEFSYSVLEDAAPISLNLSASSKDENGADAQGSETVTFRISNISDGLTLTTGSKTVTEGMLLTPAELAALKATIGKDMAGVLTFDVTPISTEDDNGDVATGVVKTVEIDIKPVADKPSIEARDISSDEDKPIDARDIVGGSLSDSSETLGFEFTLPDGWIIDAPSAVQVSPGIWTVSGDDVNSGNAFVVPKADVSSATFGNFELSVRSFSSEETQDGIPPADGIIHPNPNYSESQSITIKLRGVANDAPTIDADPARWVMDDASATISNQATLAEDTPIKLDFLLKTSDDDGSETLDLTLTGIPEGAKLIDAAGNPVNLPVVGFNGSAPVYSVSAAELASLSLVPPRDFSGDINLTLNVQSTEKDGDSTKYSLTVALKVSPVVDETGESLITPNEGLENRPAVIDLAPFLGADIDASESITGLILLPADNGLTLLIDGRPISIPAGGLDLSTLTDASSPTLDALIHSGRLALLPPQDADGEFDLAVRYQITDTSNNGETVSSWIDSRVHLLVDAQVNITTEIKATEPSLVSSDGSPIDITGQVKFFEADIDGSERLDYVEIVLPSGTGWYVEHPLGAIHDGNGRWLIKVPGVTTDTVREWGLDILKDVKIISDEPVTDAKVTINARVLDRDDGEIISTDFTVTFLQGAGNSLATEVDDLQLTVADAVEDEGISFAGHLNSLITTDTNDVVSFRVLASDLPQGGYFTGADVEAVYNASGKAVIEWVFTTASLGNLALHGISEHYAGDLSIPIRIIATDSLSGDTKLDETQTLEAQIAPKADGAILNIGNGAMDEDTPVPLGIKISFVDPHGSPTTGGNESFVFGDATKPIELKLLDGGSLQDDSGLFQLKAGTTDTWVFTGTSLTELGSALNNLRFVPPLHLAGEFGIAFSATAIDTAMVGGALMTDTRLVLSTFNIIVNPVTDASELPGTTVEILGDEDSLISLAGLDSSGVGLIDQDGSEVIYLTVSGVPAGSVLYYQDAGGNLIQLPNTGPDGGSFNGKPTFAWSVEPEQLSGLVLLPPENFSGDIKLNVGTVTWEQGTNDYVNNGTTVIVGVRPIADGLQLIQPPQKQYAAEEDEVIDVKFKAETLDVTGQEQVRVTVIITSADSLEGLEGVTIGGSFVSFTESGGVYTATVEVAATSVNGLQIHPGPLAFGTLKTEVRLESIDSNTVLGTPMTDVSSAEVLNFDIVLTPEVDPPVWTAVNDVVANDPNNLLLGLGLALQNPAPGETGKLEITGLPAGMTLEGATQSGSKWVVDIANVGNLKVLGASDGDSFVLTLKPSATLSGETVAGTTESISVTVDVSAPALAAPWSGSNSISVQMDDGFYWGGDAELPRFVPGLWDAPILPSAPTPQLNDASYGSIKEAQPTLYRYQGPQLTGDVQQGDAPNTQSPADVDRMPQIDEPGDAKTGIDLDLGSFGSTNATDSLSSSEQGAPQFSSGTMAELWTSLSGFSPLKTGADDPHTEPLPEPMPMPEPEYLATLSELIGQSIESSQTSDSGFFSGIDTGNDVIIESFDGTEQLNRLMEQQQLAGQQS</sequence>
<feature type="region of interest" description="Disordered" evidence="1">
    <location>
        <begin position="4520"/>
        <end position="4584"/>
    </location>
</feature>
<feature type="compositionally biased region" description="Polar residues" evidence="1">
    <location>
        <begin position="4563"/>
        <end position="4584"/>
    </location>
</feature>
<feature type="compositionally biased region" description="Low complexity" evidence="1">
    <location>
        <begin position="103"/>
        <end position="118"/>
    </location>
</feature>
<accession>A0ABS5VBK4</accession>
<dbReference type="EMBL" id="JAHEPS010000012">
    <property type="protein sequence ID" value="MBT1446428.1"/>
    <property type="molecule type" value="Genomic_DNA"/>
</dbReference>
<feature type="region of interest" description="Disordered" evidence="1">
    <location>
        <begin position="135"/>
        <end position="157"/>
    </location>
</feature>
<gene>
    <name evidence="2" type="ORF">KJI95_18190</name>
</gene>
<dbReference type="InterPro" id="IPR019959">
    <property type="entry name" value="T1SS-143_rpt-cont_dom"/>
</dbReference>
<feature type="region of interest" description="Disordered" evidence="1">
    <location>
        <begin position="85"/>
        <end position="122"/>
    </location>
</feature>
<evidence type="ECO:0008006" key="4">
    <source>
        <dbReference type="Google" id="ProtNLM"/>
    </source>
</evidence>
<name>A0ABS5VBK4_9GAMM</name>
<evidence type="ECO:0000256" key="1">
    <source>
        <dbReference type="SAM" id="MobiDB-lite"/>
    </source>
</evidence>
<feature type="compositionally biased region" description="Basic and acidic residues" evidence="1">
    <location>
        <begin position="4539"/>
        <end position="4556"/>
    </location>
</feature>
<reference evidence="2 3" key="1">
    <citation type="submission" date="2021-05" db="EMBL/GenBank/DDBJ databases">
        <title>Shewanella sp. JM162201.</title>
        <authorList>
            <person name="Xu S."/>
            <person name="Li A."/>
        </authorList>
    </citation>
    <scope>NUCLEOTIDE SEQUENCE [LARGE SCALE GENOMIC DNA]</scope>
    <source>
        <strain evidence="2 3">JM162201</strain>
    </source>
</reference>
<evidence type="ECO:0000313" key="3">
    <source>
        <dbReference type="Proteomes" id="UP001195903"/>
    </source>
</evidence>
<comment type="caution">
    <text evidence="2">The sequence shown here is derived from an EMBL/GenBank/DDBJ whole genome shotgun (WGS) entry which is preliminary data.</text>
</comment>
<dbReference type="NCBIfam" id="NF033510">
    <property type="entry name" value="Ca_tandemer"/>
    <property type="match status" value="17"/>
</dbReference>
<organism evidence="2 3">
    <name type="scientific">Shewanella jiangmenensis</name>
    <dbReference type="NCBI Taxonomy" id="2837387"/>
    <lineage>
        <taxon>Bacteria</taxon>
        <taxon>Pseudomonadati</taxon>
        <taxon>Pseudomonadota</taxon>
        <taxon>Gammaproteobacteria</taxon>
        <taxon>Alteromonadales</taxon>
        <taxon>Shewanellaceae</taxon>
        <taxon>Shewanella</taxon>
    </lineage>
</organism>
<protein>
    <recommendedName>
        <fullName evidence="4">Ig-like domain (Group 3)</fullName>
    </recommendedName>
</protein>
<dbReference type="RefSeq" id="WP_214508629.1">
    <property type="nucleotide sequence ID" value="NZ_JAHEPS010000012.1"/>
</dbReference>
<dbReference type="InterPro" id="IPR013783">
    <property type="entry name" value="Ig-like_fold"/>
</dbReference>
<proteinExistence type="predicted"/>
<feature type="compositionally biased region" description="Polar residues" evidence="1">
    <location>
        <begin position="4520"/>
        <end position="4537"/>
    </location>
</feature>